<dbReference type="OrthoDB" id="639821at2"/>
<name>A0A5C7BAK4_9FLAO</name>
<dbReference type="AlphaFoldDB" id="A0A5C7BAK4"/>
<proteinExistence type="predicted"/>
<organism evidence="2 3">
    <name type="scientific">Psychroserpens burtonensis</name>
    <dbReference type="NCBI Taxonomy" id="49278"/>
    <lineage>
        <taxon>Bacteria</taxon>
        <taxon>Pseudomonadati</taxon>
        <taxon>Bacteroidota</taxon>
        <taxon>Flavobacteriia</taxon>
        <taxon>Flavobacteriales</taxon>
        <taxon>Flavobacteriaceae</taxon>
        <taxon>Psychroserpens</taxon>
    </lineage>
</organism>
<comment type="caution">
    <text evidence="2">The sequence shown here is derived from an EMBL/GenBank/DDBJ whole genome shotgun (WGS) entry which is preliminary data.</text>
</comment>
<dbReference type="RefSeq" id="WP_147230986.1">
    <property type="nucleotide sequence ID" value="NZ_VOSB01000003.1"/>
</dbReference>
<dbReference type="EMBL" id="VOSB01000003">
    <property type="protein sequence ID" value="TXE19592.1"/>
    <property type="molecule type" value="Genomic_DNA"/>
</dbReference>
<dbReference type="Proteomes" id="UP000321938">
    <property type="component" value="Unassembled WGS sequence"/>
</dbReference>
<reference evidence="2 3" key="1">
    <citation type="submission" date="2019-08" db="EMBL/GenBank/DDBJ databases">
        <title>Genome of Psychroserpens burtonensis ACAM 167.</title>
        <authorList>
            <person name="Bowman J.P."/>
        </authorList>
    </citation>
    <scope>NUCLEOTIDE SEQUENCE [LARGE SCALE GENOMIC DNA]</scope>
    <source>
        <strain evidence="2 3">ACAM 167</strain>
    </source>
</reference>
<feature type="signal peptide" evidence="1">
    <location>
        <begin position="1"/>
        <end position="21"/>
    </location>
</feature>
<keyword evidence="1" id="KW-0732">Signal</keyword>
<sequence>MIKGSVRILFILILGLQLTSAQESSEYIGAIKLNDSAIITYKVKFNINYDQVEGYSITDFGGDHETKSKLKGIYNPSTREISFNEYDIVYTKSDVIHDDFCFVHFEPTYFKPGKTKYFKGDFKGEFSDGEECISGELFLNAAENVEKRMEKMSKKINKSDKVADSIKQKATDLKLLEKLNMNILKKSQVTSVFSKNKTVSLLLYDGGQEDGDMISIKVNGDFILRRHTISKEVKTVEVPLTSKKTIIEVIADGVGTMSTNTAVIEIHDGVNKIRAMTNLEKNQSTQIHVLQKR</sequence>
<evidence type="ECO:0000313" key="2">
    <source>
        <dbReference type="EMBL" id="TXE19592.1"/>
    </source>
</evidence>
<dbReference type="STRING" id="1123037.GCA_000425305_00808"/>
<accession>A0A5C7BAK4</accession>
<evidence type="ECO:0000313" key="3">
    <source>
        <dbReference type="Proteomes" id="UP000321938"/>
    </source>
</evidence>
<protein>
    <submittedName>
        <fullName evidence="2">Uncharacterized protein</fullName>
    </submittedName>
</protein>
<evidence type="ECO:0000256" key="1">
    <source>
        <dbReference type="SAM" id="SignalP"/>
    </source>
</evidence>
<feature type="chain" id="PRO_5022720181" evidence="1">
    <location>
        <begin position="22"/>
        <end position="293"/>
    </location>
</feature>
<keyword evidence="3" id="KW-1185">Reference proteome</keyword>
<gene>
    <name evidence="2" type="ORF">ES692_02230</name>
</gene>